<dbReference type="AlphaFoldDB" id="A0A4C1WQV1"/>
<accession>A0A4C1WQV1</accession>
<reference evidence="1 2" key="1">
    <citation type="journal article" date="2019" name="Commun. Biol.">
        <title>The bagworm genome reveals a unique fibroin gene that provides high tensile strength.</title>
        <authorList>
            <person name="Kono N."/>
            <person name="Nakamura H."/>
            <person name="Ohtoshi R."/>
            <person name="Tomita M."/>
            <person name="Numata K."/>
            <person name="Arakawa K."/>
        </authorList>
    </citation>
    <scope>NUCLEOTIDE SEQUENCE [LARGE SCALE GENOMIC DNA]</scope>
</reference>
<gene>
    <name evidence="1" type="ORF">EVAR_32050_1</name>
</gene>
<protein>
    <submittedName>
        <fullName evidence="1">Uncharacterized protein</fullName>
    </submittedName>
</protein>
<comment type="caution">
    <text evidence="1">The sequence shown here is derived from an EMBL/GenBank/DDBJ whole genome shotgun (WGS) entry which is preliminary data.</text>
</comment>
<evidence type="ECO:0000313" key="2">
    <source>
        <dbReference type="Proteomes" id="UP000299102"/>
    </source>
</evidence>
<sequence>MLKNLANFADLADDAGDTEPSLVTAAAPRSHYVTAPARQLYRLWCSMARIVSIACSPINTNLNVLARVTSPSSAAAMPKYCVPRVTNLCEINPALTSSSYVCWFFYLSAAFIE</sequence>
<dbReference type="EMBL" id="BGZK01000604">
    <property type="protein sequence ID" value="GBP52494.1"/>
    <property type="molecule type" value="Genomic_DNA"/>
</dbReference>
<proteinExistence type="predicted"/>
<organism evidence="1 2">
    <name type="scientific">Eumeta variegata</name>
    <name type="common">Bagworm moth</name>
    <name type="synonym">Eumeta japonica</name>
    <dbReference type="NCBI Taxonomy" id="151549"/>
    <lineage>
        <taxon>Eukaryota</taxon>
        <taxon>Metazoa</taxon>
        <taxon>Ecdysozoa</taxon>
        <taxon>Arthropoda</taxon>
        <taxon>Hexapoda</taxon>
        <taxon>Insecta</taxon>
        <taxon>Pterygota</taxon>
        <taxon>Neoptera</taxon>
        <taxon>Endopterygota</taxon>
        <taxon>Lepidoptera</taxon>
        <taxon>Glossata</taxon>
        <taxon>Ditrysia</taxon>
        <taxon>Tineoidea</taxon>
        <taxon>Psychidae</taxon>
        <taxon>Oiketicinae</taxon>
        <taxon>Eumeta</taxon>
    </lineage>
</organism>
<keyword evidence="2" id="KW-1185">Reference proteome</keyword>
<evidence type="ECO:0000313" key="1">
    <source>
        <dbReference type="EMBL" id="GBP52494.1"/>
    </source>
</evidence>
<name>A0A4C1WQV1_EUMVA</name>
<dbReference type="Proteomes" id="UP000299102">
    <property type="component" value="Unassembled WGS sequence"/>
</dbReference>